<feature type="signal peptide" evidence="1">
    <location>
        <begin position="1"/>
        <end position="19"/>
    </location>
</feature>
<organism evidence="2 5">
    <name type="scientific">Antrihabitans spumae</name>
    <dbReference type="NCBI Taxonomy" id="3373370"/>
    <lineage>
        <taxon>Bacteria</taxon>
        <taxon>Bacillati</taxon>
        <taxon>Actinomycetota</taxon>
        <taxon>Actinomycetes</taxon>
        <taxon>Mycobacteriales</taxon>
        <taxon>Nocardiaceae</taxon>
        <taxon>Antrihabitans</taxon>
    </lineage>
</organism>
<accession>A0ABW7K866</accession>
<dbReference type="EMBL" id="JBIMSP010000075">
    <property type="protein sequence ID" value="MFH5245417.1"/>
    <property type="molecule type" value="Genomic_DNA"/>
</dbReference>
<evidence type="ECO:0000256" key="1">
    <source>
        <dbReference type="SAM" id="SignalP"/>
    </source>
</evidence>
<reference evidence="4 5" key="1">
    <citation type="submission" date="2024-10" db="EMBL/GenBank/DDBJ databases">
        <authorList>
            <person name="Riesco R."/>
        </authorList>
    </citation>
    <scope>NUCLEOTIDE SEQUENCE [LARGE SCALE GENOMIC DNA]</scope>
    <source>
        <strain evidence="3 4">NCIMB 15448</strain>
        <strain evidence="2 5">NCIMB 15450</strain>
    </source>
</reference>
<keyword evidence="5" id="KW-1185">Reference proteome</keyword>
<protein>
    <recommendedName>
        <fullName evidence="6">Lipoprotein</fullName>
    </recommendedName>
</protein>
<evidence type="ECO:0000313" key="2">
    <source>
        <dbReference type="EMBL" id="MFH5231228.1"/>
    </source>
</evidence>
<comment type="caution">
    <text evidence="2">The sequence shown here is derived from an EMBL/GenBank/DDBJ whole genome shotgun (WGS) entry which is preliminary data.</text>
</comment>
<evidence type="ECO:0000313" key="3">
    <source>
        <dbReference type="EMBL" id="MFH5245417.1"/>
    </source>
</evidence>
<dbReference type="RefSeq" id="WP_395126243.1">
    <property type="nucleotide sequence ID" value="NZ_JBIMSN010000105.1"/>
</dbReference>
<proteinExistence type="predicted"/>
<dbReference type="PROSITE" id="PS51257">
    <property type="entry name" value="PROKAR_LIPOPROTEIN"/>
    <property type="match status" value="1"/>
</dbReference>
<gene>
    <name evidence="3" type="ORF">ACHIPV_26590</name>
    <name evidence="2" type="ORF">ACHIRB_22060</name>
</gene>
<dbReference type="Proteomes" id="UP001609219">
    <property type="component" value="Unassembled WGS sequence"/>
</dbReference>
<dbReference type="EMBL" id="JBIMSN010000105">
    <property type="protein sequence ID" value="MFH5231228.1"/>
    <property type="molecule type" value="Genomic_DNA"/>
</dbReference>
<feature type="chain" id="PRO_5045033635" description="Lipoprotein" evidence="1">
    <location>
        <begin position="20"/>
        <end position="163"/>
    </location>
</feature>
<evidence type="ECO:0008006" key="6">
    <source>
        <dbReference type="Google" id="ProtNLM"/>
    </source>
</evidence>
<sequence length="163" mass="16854">MRGWNVLAVSAFVIAAAVACGSESSENQGTCVDPPKVDAVRDATGNSARPAQTEPYVTCDGVTTENELALSGGWPASIPPLRGEGPLEVAVSPAIDELVARYVPDSASTPNNQVSARTQQLRDGRFSVDAPPSAGCWLLEMDVGVGWAIMVTTGEAELPCPAA</sequence>
<evidence type="ECO:0000313" key="4">
    <source>
        <dbReference type="Proteomes" id="UP001609176"/>
    </source>
</evidence>
<dbReference type="Proteomes" id="UP001609176">
    <property type="component" value="Unassembled WGS sequence"/>
</dbReference>
<evidence type="ECO:0000313" key="5">
    <source>
        <dbReference type="Proteomes" id="UP001609219"/>
    </source>
</evidence>
<name>A0ABW7K866_9NOCA</name>
<keyword evidence="1" id="KW-0732">Signal</keyword>